<dbReference type="EMBL" id="GANP01013581">
    <property type="protein sequence ID" value="JAB70887.1"/>
    <property type="molecule type" value="mRNA"/>
</dbReference>
<dbReference type="AlphaFoldDB" id="V5H8I9"/>
<sequence>MLGLYVLVVILSASLELTLSGPSAERVVYPRLLQARGANGEKLLHIRNGLTLHLEKTSVLAENFTLTTFERGNQIHTPMNGKDLEKNVYRDRNKAAAVSVEERGVGTT</sequence>
<proteinExistence type="evidence at transcript level"/>
<organism evidence="2">
    <name type="scientific">Ixodes ricinus</name>
    <name type="common">Common tick</name>
    <name type="synonym">Acarus ricinus</name>
    <dbReference type="NCBI Taxonomy" id="34613"/>
    <lineage>
        <taxon>Eukaryota</taxon>
        <taxon>Metazoa</taxon>
        <taxon>Ecdysozoa</taxon>
        <taxon>Arthropoda</taxon>
        <taxon>Chelicerata</taxon>
        <taxon>Arachnida</taxon>
        <taxon>Acari</taxon>
        <taxon>Parasitiformes</taxon>
        <taxon>Ixodida</taxon>
        <taxon>Ixodoidea</taxon>
        <taxon>Ixodidae</taxon>
        <taxon>Ixodinae</taxon>
        <taxon>Ixodes</taxon>
    </lineage>
</organism>
<feature type="chain" id="PRO_5004735010" evidence="1">
    <location>
        <begin position="21"/>
        <end position="108"/>
    </location>
</feature>
<keyword evidence="1" id="KW-0732">Signal</keyword>
<keyword evidence="2" id="KW-0482">Metalloprotease</keyword>
<accession>V5H8I9</accession>
<evidence type="ECO:0000313" key="2">
    <source>
        <dbReference type="EMBL" id="JAB70887.1"/>
    </source>
</evidence>
<reference evidence="2" key="1">
    <citation type="journal article" date="2015" name="Sci. Rep.">
        <title>Tissue- and time-dependent transcription in Ixodes ricinus salivary glands and midguts when blood feeding on the vertebrate host.</title>
        <authorList>
            <person name="Kotsyfakis M."/>
            <person name="Schwarz A."/>
            <person name="Erhart J."/>
            <person name="Ribeiro J.M."/>
        </authorList>
    </citation>
    <scope>NUCLEOTIDE SEQUENCE</scope>
    <source>
        <tissue evidence="2">Salivary gland and midgut</tissue>
    </source>
</reference>
<keyword evidence="2" id="KW-0645">Protease</keyword>
<dbReference type="GO" id="GO:0006508">
    <property type="term" value="P:proteolysis"/>
    <property type="evidence" value="ECO:0007669"/>
    <property type="project" value="UniProtKB-KW"/>
</dbReference>
<name>V5H8I9_IXORI</name>
<protein>
    <submittedName>
        <fullName evidence="2">Putative tick metalloprotease</fullName>
    </submittedName>
</protein>
<dbReference type="GO" id="GO:0008237">
    <property type="term" value="F:metallopeptidase activity"/>
    <property type="evidence" value="ECO:0007669"/>
    <property type="project" value="UniProtKB-KW"/>
</dbReference>
<keyword evidence="2" id="KW-0378">Hydrolase</keyword>
<feature type="signal peptide" evidence="1">
    <location>
        <begin position="1"/>
        <end position="20"/>
    </location>
</feature>
<evidence type="ECO:0000256" key="1">
    <source>
        <dbReference type="SAM" id="SignalP"/>
    </source>
</evidence>